<proteinExistence type="inferred from homology"/>
<evidence type="ECO:0000256" key="3">
    <source>
        <dbReference type="ARBA" id="ARBA00022723"/>
    </source>
</evidence>
<dbReference type="Proteomes" id="UP000601435">
    <property type="component" value="Unassembled WGS sequence"/>
</dbReference>
<comment type="similarity">
    <text evidence="1">Belongs to the isochorismatase family.</text>
</comment>
<dbReference type="InterPro" id="IPR036380">
    <property type="entry name" value="Isochorismatase-like_sf"/>
</dbReference>
<gene>
    <name evidence="10" type="primary">pncA</name>
    <name evidence="10" type="ORF">SNEC2469_LOCUS14558</name>
</gene>
<comment type="caution">
    <text evidence="10">The sequence shown here is derived from an EMBL/GenBank/DDBJ whole genome shotgun (WGS) entry which is preliminary data.</text>
</comment>
<keyword evidence="4" id="KW-0378">Hydrolase</keyword>
<dbReference type="EC" id="3.5.1.19" evidence="6"/>
<dbReference type="PANTHER" id="PTHR11080">
    <property type="entry name" value="PYRAZINAMIDASE/NICOTINAMIDASE"/>
    <property type="match status" value="1"/>
</dbReference>
<evidence type="ECO:0000256" key="6">
    <source>
        <dbReference type="ARBA" id="ARBA00039017"/>
    </source>
</evidence>
<evidence type="ECO:0000256" key="4">
    <source>
        <dbReference type="ARBA" id="ARBA00022801"/>
    </source>
</evidence>
<keyword evidence="2" id="KW-0662">Pyridine nucleotide biosynthesis</keyword>
<accession>A0A812SYU0</accession>
<dbReference type="InterPro" id="IPR052347">
    <property type="entry name" value="Isochorismatase_Nicotinamidase"/>
</dbReference>
<evidence type="ECO:0000256" key="2">
    <source>
        <dbReference type="ARBA" id="ARBA00022642"/>
    </source>
</evidence>
<feature type="region of interest" description="Disordered" evidence="8">
    <location>
        <begin position="408"/>
        <end position="429"/>
    </location>
</feature>
<evidence type="ECO:0000313" key="11">
    <source>
        <dbReference type="Proteomes" id="UP000601435"/>
    </source>
</evidence>
<dbReference type="GO" id="GO:0019363">
    <property type="term" value="P:pyridine nucleotide biosynthetic process"/>
    <property type="evidence" value="ECO:0007669"/>
    <property type="project" value="UniProtKB-KW"/>
</dbReference>
<dbReference type="EMBL" id="CAJNJA010023363">
    <property type="protein sequence ID" value="CAE7509932.1"/>
    <property type="molecule type" value="Genomic_DNA"/>
</dbReference>
<protein>
    <recommendedName>
        <fullName evidence="6">nicotinamidase</fullName>
        <ecNumber evidence="6">3.5.1.19</ecNumber>
    </recommendedName>
    <alternativeName>
        <fullName evidence="7">Nicotinamide deamidase</fullName>
    </alternativeName>
</protein>
<dbReference type="InterPro" id="IPR000868">
    <property type="entry name" value="Isochorismatase-like_dom"/>
</dbReference>
<evidence type="ECO:0000256" key="1">
    <source>
        <dbReference type="ARBA" id="ARBA00006336"/>
    </source>
</evidence>
<sequence length="526" mass="57490">MALKYAVACLSLVGLEAKKAFIIVDTQECFLENGSLPVIASQIIPQLNEIRNQKDCLFDIVVKTQDYHPAGHISFGTSHGMAPDSPNAAMSNSWRGGMTMQCIKNGGSNEACCPQYYVNSSSITCNPPFEYCPPAGFYNNVTNPMLNGNPACTLCAESPDQCFGMAMDLWLDHCLQNGDSTLSPNVVSKNSDIIVQKGHRYIEMYSAFMDNTRNYMSDLDAVLKQNNVTEVYAAGIATTHCVRWTVQDAVFLGYKANIIMDASAGIWGTPTSYANESEAIIDFQRQGIGVINTADLLAMSCEADPQDTSSASMNALGFLFAVLLGEPAVDFDLIGFEDEGDANVKKRAGSEDSDPPYSTQRTPQMGQAPPLGAQLSAQLLQQLLASQVFQQMSAQHLWQLQMQAGSRPSSVQPSMHSSPHISPQISPQPSPQLAFVPQLLLSPLTTPNPSPRAELEHLGFSPELAFISITRSNKDPFRLGWKAEVSNEYAMRSVQRLSAGPCSSGLRHRNPPEQAWRFYVTEYSRV</sequence>
<reference evidence="10" key="1">
    <citation type="submission" date="2021-02" db="EMBL/GenBank/DDBJ databases">
        <authorList>
            <person name="Dougan E. K."/>
            <person name="Rhodes N."/>
            <person name="Thang M."/>
            <person name="Chan C."/>
        </authorList>
    </citation>
    <scope>NUCLEOTIDE SEQUENCE</scope>
</reference>
<dbReference type="OrthoDB" id="1739143at2759"/>
<evidence type="ECO:0000256" key="5">
    <source>
        <dbReference type="ARBA" id="ARBA00037900"/>
    </source>
</evidence>
<dbReference type="Gene3D" id="3.40.50.850">
    <property type="entry name" value="Isochorismatase-like"/>
    <property type="match status" value="1"/>
</dbReference>
<feature type="domain" description="Isochorismatase-like" evidence="9">
    <location>
        <begin position="204"/>
        <end position="266"/>
    </location>
</feature>
<dbReference type="GO" id="GO:0046872">
    <property type="term" value="F:metal ion binding"/>
    <property type="evidence" value="ECO:0007669"/>
    <property type="project" value="UniProtKB-KW"/>
</dbReference>
<name>A0A812SYU0_9DINO</name>
<evidence type="ECO:0000256" key="7">
    <source>
        <dbReference type="ARBA" id="ARBA00043224"/>
    </source>
</evidence>
<feature type="compositionally biased region" description="Polar residues" evidence="8">
    <location>
        <begin position="356"/>
        <end position="365"/>
    </location>
</feature>
<organism evidence="10 11">
    <name type="scientific">Symbiodinium necroappetens</name>
    <dbReference type="NCBI Taxonomy" id="1628268"/>
    <lineage>
        <taxon>Eukaryota</taxon>
        <taxon>Sar</taxon>
        <taxon>Alveolata</taxon>
        <taxon>Dinophyceae</taxon>
        <taxon>Suessiales</taxon>
        <taxon>Symbiodiniaceae</taxon>
        <taxon>Symbiodinium</taxon>
    </lineage>
</organism>
<feature type="region of interest" description="Disordered" evidence="8">
    <location>
        <begin position="343"/>
        <end position="370"/>
    </location>
</feature>
<dbReference type="Pfam" id="PF00857">
    <property type="entry name" value="Isochorismatase"/>
    <property type="match status" value="1"/>
</dbReference>
<comment type="pathway">
    <text evidence="5">Cofactor biosynthesis; nicotinate biosynthesis; nicotinate from nicotinamide: step 1/1.</text>
</comment>
<feature type="compositionally biased region" description="Low complexity" evidence="8">
    <location>
        <begin position="412"/>
        <end position="427"/>
    </location>
</feature>
<dbReference type="AlphaFoldDB" id="A0A812SYU0"/>
<dbReference type="SUPFAM" id="SSF52499">
    <property type="entry name" value="Isochorismatase-like hydrolases"/>
    <property type="match status" value="1"/>
</dbReference>
<keyword evidence="3" id="KW-0479">Metal-binding</keyword>
<evidence type="ECO:0000259" key="9">
    <source>
        <dbReference type="Pfam" id="PF00857"/>
    </source>
</evidence>
<dbReference type="GO" id="GO:0008936">
    <property type="term" value="F:nicotinamidase activity"/>
    <property type="evidence" value="ECO:0007669"/>
    <property type="project" value="UniProtKB-EC"/>
</dbReference>
<evidence type="ECO:0000256" key="8">
    <source>
        <dbReference type="SAM" id="MobiDB-lite"/>
    </source>
</evidence>
<keyword evidence="11" id="KW-1185">Reference proteome</keyword>
<dbReference type="PANTHER" id="PTHR11080:SF2">
    <property type="entry name" value="LD05707P"/>
    <property type="match status" value="1"/>
</dbReference>
<evidence type="ECO:0000313" key="10">
    <source>
        <dbReference type="EMBL" id="CAE7509932.1"/>
    </source>
</evidence>